<dbReference type="InterPro" id="IPR015942">
    <property type="entry name" value="Asp/Glu/hydantoin_racemase"/>
</dbReference>
<sequence>MTSDEPRLIGLIGGISAESTAYYYQTLNRLVRERLGGLHSARVLVWSVDFAPVAELQAKGDWETAGAQFAEIARRLEAAGAEAILIGANTMHLVAETVQAAIGVPLIHIGEVTALALRGLGARRALLLGTRYTMEMGFYRDRLAAHGVEAVIPGEADRVRLHAIIYDELCQGVVSEASKAEVLAMIDRAGSVDAVVFACTEIGLLLSPEDLAAPVVDTAIVHAEAAVGFALEADGV</sequence>
<evidence type="ECO:0000256" key="1">
    <source>
        <dbReference type="ARBA" id="ARBA00007847"/>
    </source>
</evidence>
<evidence type="ECO:0000313" key="4">
    <source>
        <dbReference type="Proteomes" id="UP001597216"/>
    </source>
</evidence>
<dbReference type="InterPro" id="IPR001920">
    <property type="entry name" value="Asp/Glu_race"/>
</dbReference>
<dbReference type="RefSeq" id="WP_377352549.1">
    <property type="nucleotide sequence ID" value="NZ_JBHTLQ010000005.1"/>
</dbReference>
<dbReference type="PANTHER" id="PTHR21198:SF7">
    <property type="entry name" value="ASPARTATE-GLUTAMATE RACEMASE FAMILY"/>
    <property type="match status" value="1"/>
</dbReference>
<name>A0ABW3SXM4_9CAUL</name>
<organism evidence="3 4">
    <name type="scientific">Phenylobacterium conjunctum</name>
    <dbReference type="NCBI Taxonomy" id="1298959"/>
    <lineage>
        <taxon>Bacteria</taxon>
        <taxon>Pseudomonadati</taxon>
        <taxon>Pseudomonadota</taxon>
        <taxon>Alphaproteobacteria</taxon>
        <taxon>Caulobacterales</taxon>
        <taxon>Caulobacteraceae</taxon>
        <taxon>Phenylobacterium</taxon>
    </lineage>
</organism>
<accession>A0ABW3SXM4</accession>
<dbReference type="SUPFAM" id="SSF53681">
    <property type="entry name" value="Aspartate/glutamate racemase"/>
    <property type="match status" value="2"/>
</dbReference>
<dbReference type="InterPro" id="IPR004380">
    <property type="entry name" value="Asp_race"/>
</dbReference>
<dbReference type="Pfam" id="PF01177">
    <property type="entry name" value="Asp_Glu_race"/>
    <property type="match status" value="1"/>
</dbReference>
<dbReference type="PANTHER" id="PTHR21198">
    <property type="entry name" value="GLUTAMATE RACEMASE"/>
    <property type="match status" value="1"/>
</dbReference>
<keyword evidence="4" id="KW-1185">Reference proteome</keyword>
<evidence type="ECO:0000256" key="2">
    <source>
        <dbReference type="ARBA" id="ARBA00023235"/>
    </source>
</evidence>
<comment type="similarity">
    <text evidence="1">Belongs to the aspartate/glutamate racemases family.</text>
</comment>
<protein>
    <submittedName>
        <fullName evidence="3">Aspartate/glutamate racemase family protein</fullName>
    </submittedName>
</protein>
<gene>
    <name evidence="3" type="ORF">ACFQ27_03635</name>
</gene>
<keyword evidence="2" id="KW-0413">Isomerase</keyword>
<evidence type="ECO:0000313" key="3">
    <source>
        <dbReference type="EMBL" id="MFD1189659.1"/>
    </source>
</evidence>
<dbReference type="Gene3D" id="3.40.50.1860">
    <property type="match status" value="2"/>
</dbReference>
<dbReference type="EMBL" id="JBHTLQ010000005">
    <property type="protein sequence ID" value="MFD1189659.1"/>
    <property type="molecule type" value="Genomic_DNA"/>
</dbReference>
<reference evidence="4" key="1">
    <citation type="journal article" date="2019" name="Int. J. Syst. Evol. Microbiol.">
        <title>The Global Catalogue of Microorganisms (GCM) 10K type strain sequencing project: providing services to taxonomists for standard genome sequencing and annotation.</title>
        <authorList>
            <consortium name="The Broad Institute Genomics Platform"/>
            <consortium name="The Broad Institute Genome Sequencing Center for Infectious Disease"/>
            <person name="Wu L."/>
            <person name="Ma J."/>
        </authorList>
    </citation>
    <scope>NUCLEOTIDE SEQUENCE [LARGE SCALE GENOMIC DNA]</scope>
    <source>
        <strain evidence="4">CCUG 55074</strain>
    </source>
</reference>
<dbReference type="NCBIfam" id="TIGR00035">
    <property type="entry name" value="asp_race"/>
    <property type="match status" value="1"/>
</dbReference>
<dbReference type="Proteomes" id="UP001597216">
    <property type="component" value="Unassembled WGS sequence"/>
</dbReference>
<comment type="caution">
    <text evidence="3">The sequence shown here is derived from an EMBL/GenBank/DDBJ whole genome shotgun (WGS) entry which is preliminary data.</text>
</comment>
<proteinExistence type="inferred from homology"/>